<dbReference type="InterPro" id="IPR000971">
    <property type="entry name" value="Globin"/>
</dbReference>
<dbReference type="PROSITE" id="PS51384">
    <property type="entry name" value="FAD_FR"/>
    <property type="match status" value="1"/>
</dbReference>
<evidence type="ECO:0000256" key="1">
    <source>
        <dbReference type="ARBA" id="ARBA00001970"/>
    </source>
</evidence>
<dbReference type="SUPFAM" id="SSF46458">
    <property type="entry name" value="Globin-like"/>
    <property type="match status" value="1"/>
</dbReference>
<dbReference type="Gene3D" id="1.10.490.10">
    <property type="entry name" value="Globins"/>
    <property type="match status" value="1"/>
</dbReference>
<comment type="similarity">
    <text evidence="12">Belongs to the globin family.</text>
</comment>
<evidence type="ECO:0000256" key="9">
    <source>
        <dbReference type="ARBA" id="ARBA00023027"/>
    </source>
</evidence>
<proteinExistence type="inferred from homology"/>
<evidence type="ECO:0000256" key="6">
    <source>
        <dbReference type="ARBA" id="ARBA00022723"/>
    </source>
</evidence>
<sequence>MSTLCEKTIETVKASVPFLSENALKLTCHFYQRMFKENPEVKVFFNPAHQVSGSQQAALAGAVCSFAENIETPEKLAAAVELIGNKHASLGVKAEHYPVVGKHLLGAIDDLLDPAPPEILEAWGEAYGFLADVLIGREKELYKEMAWEGFKEFEVAQIVEESEVIRSFYLKAADGAEAPASKPGQYVTLRLPDGNGSTTMRNYSLSSHGCSELLRISVKRESPQHADQPQGYASNYLHDSVKAGDRLELGAPCGEFYLDVEAHEKSGIPVLLLSGGVGVTPMLAMLQASAGRTFPVTFVQGAMNAAQHAFSEEVAKLADANANVIKHVRYSAPAEGDMPDSEGLFDEAFLSEFITTETEVYFCGPKPMMAHVLGALESMGHPQEKVHYEFFGPAEELKKCPMH</sequence>
<reference evidence="16" key="1">
    <citation type="journal article" date="2019" name="Int. J. Syst. Evol. Microbiol.">
        <title>The Global Catalogue of Microorganisms (GCM) 10K type strain sequencing project: providing services to taxonomists for standard genome sequencing and annotation.</title>
        <authorList>
            <consortium name="The Broad Institute Genomics Platform"/>
            <consortium name="The Broad Institute Genome Sequencing Center for Infectious Disease"/>
            <person name="Wu L."/>
            <person name="Ma J."/>
        </authorList>
    </citation>
    <scope>NUCLEOTIDE SEQUENCE [LARGE SCALE GENOMIC DNA]</scope>
    <source>
        <strain evidence="16">JCM 16545</strain>
    </source>
</reference>
<dbReference type="CDD" id="cd08922">
    <property type="entry name" value="FHb-globin"/>
    <property type="match status" value="1"/>
</dbReference>
<dbReference type="Gene3D" id="3.40.50.80">
    <property type="entry name" value="Nucleotide-binding domain of ferredoxin-NADP reductase (FNR) module"/>
    <property type="match status" value="1"/>
</dbReference>
<feature type="domain" description="FAD-binding FR-type" evidence="14">
    <location>
        <begin position="148"/>
        <end position="259"/>
    </location>
</feature>
<comment type="catalytic activity">
    <reaction evidence="11">
        <text>2 nitric oxide + NADPH + 2 O2 = 2 nitrate + NADP(+) + H(+)</text>
        <dbReference type="Rhea" id="RHEA:19465"/>
        <dbReference type="ChEBI" id="CHEBI:15378"/>
        <dbReference type="ChEBI" id="CHEBI:15379"/>
        <dbReference type="ChEBI" id="CHEBI:16480"/>
        <dbReference type="ChEBI" id="CHEBI:17632"/>
        <dbReference type="ChEBI" id="CHEBI:57783"/>
        <dbReference type="ChEBI" id="CHEBI:58349"/>
        <dbReference type="EC" id="1.14.12.17"/>
    </reaction>
</comment>
<comment type="caution">
    <text evidence="15">The sequence shown here is derived from an EMBL/GenBank/DDBJ whole genome shotgun (WGS) entry which is preliminary data.</text>
</comment>
<dbReference type="GO" id="GO:0008941">
    <property type="term" value="F:nitric oxide dioxygenase NAD(P)H activity"/>
    <property type="evidence" value="ECO:0007669"/>
    <property type="project" value="UniProtKB-EC"/>
</dbReference>
<evidence type="ECO:0000256" key="7">
    <source>
        <dbReference type="ARBA" id="ARBA00022857"/>
    </source>
</evidence>
<dbReference type="PROSITE" id="PS01033">
    <property type="entry name" value="GLOBIN"/>
    <property type="match status" value="1"/>
</dbReference>
<dbReference type="SUPFAM" id="SSF52343">
    <property type="entry name" value="Ferredoxin reductase-like, C-terminal NADP-linked domain"/>
    <property type="match status" value="1"/>
</dbReference>
<dbReference type="PANTHER" id="PTHR43396">
    <property type="entry name" value="FLAVOHEMOPROTEIN"/>
    <property type="match status" value="1"/>
</dbReference>
<evidence type="ECO:0000256" key="3">
    <source>
        <dbReference type="ARBA" id="ARBA00012229"/>
    </source>
</evidence>
<keyword evidence="7" id="KW-0521">NADP</keyword>
<dbReference type="PANTHER" id="PTHR43396:SF3">
    <property type="entry name" value="FLAVOHEMOPROTEIN"/>
    <property type="match status" value="1"/>
</dbReference>
<evidence type="ECO:0000259" key="13">
    <source>
        <dbReference type="PROSITE" id="PS01033"/>
    </source>
</evidence>
<dbReference type="InterPro" id="IPR001433">
    <property type="entry name" value="OxRdtase_FAD/NAD-bd"/>
</dbReference>
<keyword evidence="5 12" id="KW-0561">Oxygen transport</keyword>
<dbReference type="InterPro" id="IPR039261">
    <property type="entry name" value="FNR_nucleotide-bd"/>
</dbReference>
<dbReference type="EMBL" id="JBHUJC010000042">
    <property type="protein sequence ID" value="MFD2277527.1"/>
    <property type="molecule type" value="Genomic_DNA"/>
</dbReference>
<comment type="catalytic activity">
    <reaction evidence="10">
        <text>2 nitric oxide + NADH + 2 O2 = 2 nitrate + NAD(+) + H(+)</text>
        <dbReference type="Rhea" id="RHEA:19469"/>
        <dbReference type="ChEBI" id="CHEBI:15378"/>
        <dbReference type="ChEBI" id="CHEBI:15379"/>
        <dbReference type="ChEBI" id="CHEBI:16480"/>
        <dbReference type="ChEBI" id="CHEBI:17632"/>
        <dbReference type="ChEBI" id="CHEBI:57540"/>
        <dbReference type="ChEBI" id="CHEBI:57945"/>
        <dbReference type="EC" id="1.14.12.17"/>
    </reaction>
</comment>
<evidence type="ECO:0000256" key="10">
    <source>
        <dbReference type="ARBA" id="ARBA00048649"/>
    </source>
</evidence>
<keyword evidence="12" id="KW-0813">Transport</keyword>
<dbReference type="InterPro" id="IPR017938">
    <property type="entry name" value="Riboflavin_synthase-like_b-brl"/>
</dbReference>
<dbReference type="Gene3D" id="2.40.30.10">
    <property type="entry name" value="Translation factors"/>
    <property type="match status" value="1"/>
</dbReference>
<dbReference type="InterPro" id="IPR009050">
    <property type="entry name" value="Globin-like_sf"/>
</dbReference>
<dbReference type="InterPro" id="IPR001709">
    <property type="entry name" value="Flavoprot_Pyr_Nucl_cyt_Rdtase"/>
</dbReference>
<dbReference type="Pfam" id="PF00175">
    <property type="entry name" value="NAD_binding_1"/>
    <property type="match status" value="1"/>
</dbReference>
<comment type="cofactor">
    <cofactor evidence="1">
        <name>heme b</name>
        <dbReference type="ChEBI" id="CHEBI:60344"/>
    </cofactor>
</comment>
<dbReference type="RefSeq" id="WP_377093483.1">
    <property type="nucleotide sequence ID" value="NZ_JBHSJM010000001.1"/>
</dbReference>
<keyword evidence="15" id="KW-0560">Oxidoreductase</keyword>
<dbReference type="NCBIfam" id="NF009805">
    <property type="entry name" value="PRK13289.1"/>
    <property type="match status" value="1"/>
</dbReference>
<dbReference type="Pfam" id="PF00042">
    <property type="entry name" value="Globin"/>
    <property type="match status" value="1"/>
</dbReference>
<name>A0ABW5E593_9BACT</name>
<comment type="similarity">
    <text evidence="2">In the C-terminal section; belongs to the flavoprotein pyridine nucleotide cytochrome reductase family.</text>
</comment>
<dbReference type="PRINTS" id="PR00371">
    <property type="entry name" value="FPNCR"/>
</dbReference>
<protein>
    <recommendedName>
        <fullName evidence="3">nitric oxide dioxygenase</fullName>
        <ecNumber evidence="3">1.14.12.17</ecNumber>
    </recommendedName>
</protein>
<evidence type="ECO:0000259" key="14">
    <source>
        <dbReference type="PROSITE" id="PS51384"/>
    </source>
</evidence>
<evidence type="ECO:0000313" key="15">
    <source>
        <dbReference type="EMBL" id="MFD2277527.1"/>
    </source>
</evidence>
<dbReference type="CDD" id="cd06184">
    <property type="entry name" value="flavohem_like_fad_nad_binding"/>
    <property type="match status" value="1"/>
</dbReference>
<accession>A0ABW5E593</accession>
<evidence type="ECO:0000256" key="2">
    <source>
        <dbReference type="ARBA" id="ARBA00006401"/>
    </source>
</evidence>
<dbReference type="Pfam" id="PF00970">
    <property type="entry name" value="FAD_binding_6"/>
    <property type="match status" value="1"/>
</dbReference>
<dbReference type="InterPro" id="IPR012292">
    <property type="entry name" value="Globin/Proto"/>
</dbReference>
<feature type="domain" description="Globin" evidence="13">
    <location>
        <begin position="3"/>
        <end position="139"/>
    </location>
</feature>
<evidence type="ECO:0000256" key="5">
    <source>
        <dbReference type="ARBA" id="ARBA00022621"/>
    </source>
</evidence>
<evidence type="ECO:0000256" key="12">
    <source>
        <dbReference type="RuleBase" id="RU000356"/>
    </source>
</evidence>
<evidence type="ECO:0000313" key="16">
    <source>
        <dbReference type="Proteomes" id="UP001597297"/>
    </source>
</evidence>
<dbReference type="InterPro" id="IPR017927">
    <property type="entry name" value="FAD-bd_FR_type"/>
</dbReference>
<dbReference type="Proteomes" id="UP001597297">
    <property type="component" value="Unassembled WGS sequence"/>
</dbReference>
<evidence type="ECO:0000256" key="4">
    <source>
        <dbReference type="ARBA" id="ARBA00022617"/>
    </source>
</evidence>
<keyword evidence="8" id="KW-0408">Iron</keyword>
<keyword evidence="9" id="KW-0520">NAD</keyword>
<evidence type="ECO:0000256" key="11">
    <source>
        <dbReference type="ARBA" id="ARBA00049433"/>
    </source>
</evidence>
<dbReference type="InterPro" id="IPR008333">
    <property type="entry name" value="Cbr1-like_FAD-bd_dom"/>
</dbReference>
<keyword evidence="6" id="KW-0479">Metal-binding</keyword>
<dbReference type="PRINTS" id="PR00406">
    <property type="entry name" value="CYTB5RDTASE"/>
</dbReference>
<keyword evidence="4 12" id="KW-0349">Heme</keyword>
<dbReference type="EC" id="1.14.12.17" evidence="3"/>
<keyword evidence="16" id="KW-1185">Reference proteome</keyword>
<gene>
    <name evidence="15" type="primary">hmpA</name>
    <name evidence="15" type="ORF">ACFSQZ_13700</name>
</gene>
<organism evidence="15 16">
    <name type="scientific">Rubritalea spongiae</name>
    <dbReference type="NCBI Taxonomy" id="430797"/>
    <lineage>
        <taxon>Bacteria</taxon>
        <taxon>Pseudomonadati</taxon>
        <taxon>Verrucomicrobiota</taxon>
        <taxon>Verrucomicrobiia</taxon>
        <taxon>Verrucomicrobiales</taxon>
        <taxon>Rubritaleaceae</taxon>
        <taxon>Rubritalea</taxon>
    </lineage>
</organism>
<evidence type="ECO:0000256" key="8">
    <source>
        <dbReference type="ARBA" id="ARBA00023004"/>
    </source>
</evidence>
<dbReference type="SUPFAM" id="SSF63380">
    <property type="entry name" value="Riboflavin synthase domain-like"/>
    <property type="match status" value="1"/>
</dbReference>